<comment type="subcellular location">
    <subcellularLocation>
        <location evidence="1">Cell projection</location>
    </subcellularLocation>
</comment>
<organism evidence="4 5">
    <name type="scientific">Diacronema lutheri</name>
    <name type="common">Unicellular marine alga</name>
    <name type="synonym">Monochrysis lutheri</name>
    <dbReference type="NCBI Taxonomy" id="2081491"/>
    <lineage>
        <taxon>Eukaryota</taxon>
        <taxon>Haptista</taxon>
        <taxon>Haptophyta</taxon>
        <taxon>Pavlovophyceae</taxon>
        <taxon>Pavlovales</taxon>
        <taxon>Pavlovaceae</taxon>
        <taxon>Diacronema</taxon>
    </lineage>
</organism>
<dbReference type="AlphaFoldDB" id="A0A8J6CDG6"/>
<dbReference type="PANTHER" id="PTHR46613:SF1">
    <property type="entry name" value="RADIAL SPOKE HEAD 10 HOMOLOG B-RELATED"/>
    <property type="match status" value="1"/>
</dbReference>
<dbReference type="Proteomes" id="UP000751190">
    <property type="component" value="Unassembled WGS sequence"/>
</dbReference>
<dbReference type="GO" id="GO:0042995">
    <property type="term" value="C:cell projection"/>
    <property type="evidence" value="ECO:0007669"/>
    <property type="project" value="UniProtKB-SubCell"/>
</dbReference>
<dbReference type="EMBL" id="JAGTXO010000009">
    <property type="protein sequence ID" value="KAG8465845.1"/>
    <property type="molecule type" value="Genomic_DNA"/>
</dbReference>
<evidence type="ECO:0000256" key="2">
    <source>
        <dbReference type="ARBA" id="ARBA00023273"/>
    </source>
</evidence>
<protein>
    <submittedName>
        <fullName evidence="4">Uncharacterized protein</fullName>
    </submittedName>
</protein>
<feature type="region of interest" description="Disordered" evidence="3">
    <location>
        <begin position="555"/>
        <end position="578"/>
    </location>
</feature>
<dbReference type="PANTHER" id="PTHR46613">
    <property type="entry name" value="RADIAL SPOKE HEAD 10 HOMOLOG B-RELATED"/>
    <property type="match status" value="1"/>
</dbReference>
<evidence type="ECO:0000313" key="4">
    <source>
        <dbReference type="EMBL" id="KAG8465845.1"/>
    </source>
</evidence>
<keyword evidence="2" id="KW-0966">Cell projection</keyword>
<gene>
    <name evidence="4" type="ORF">KFE25_005415</name>
</gene>
<reference evidence="4" key="1">
    <citation type="submission" date="2021-05" db="EMBL/GenBank/DDBJ databases">
        <title>The genome of the haptophyte Pavlova lutheri (Diacronema luteri, Pavlovales) - a model for lipid biosynthesis in eukaryotic algae.</title>
        <authorList>
            <person name="Hulatt C.J."/>
            <person name="Posewitz M.C."/>
        </authorList>
    </citation>
    <scope>NUCLEOTIDE SEQUENCE</scope>
    <source>
        <strain evidence="4">NIVA-4/92</strain>
    </source>
</reference>
<evidence type="ECO:0000256" key="1">
    <source>
        <dbReference type="ARBA" id="ARBA00004316"/>
    </source>
</evidence>
<evidence type="ECO:0000313" key="5">
    <source>
        <dbReference type="Proteomes" id="UP000751190"/>
    </source>
</evidence>
<feature type="region of interest" description="Disordered" evidence="3">
    <location>
        <begin position="617"/>
        <end position="639"/>
    </location>
</feature>
<feature type="compositionally biased region" description="Basic residues" evidence="3">
    <location>
        <begin position="629"/>
        <end position="639"/>
    </location>
</feature>
<keyword evidence="5" id="KW-1185">Reference proteome</keyword>
<proteinExistence type="predicted"/>
<feature type="region of interest" description="Disordered" evidence="3">
    <location>
        <begin position="216"/>
        <end position="239"/>
    </location>
</feature>
<accession>A0A8J6CDG6</accession>
<comment type="caution">
    <text evidence="4">The sequence shown here is derived from an EMBL/GenBank/DDBJ whole genome shotgun (WGS) entry which is preliminary data.</text>
</comment>
<evidence type="ECO:0000256" key="3">
    <source>
        <dbReference type="SAM" id="MobiDB-lite"/>
    </source>
</evidence>
<name>A0A8J6CDG6_DIALT</name>
<sequence length="1078" mass="113165">MQLTLARDGDDRDAGAGARSMYDTLQRKATCTSQAAELAAAEERIATDAATAAKREASALKTAAYARELGLDGPRMSYGALSNGHATYVPGCELSAAIGPGGALEAGAAQLAAGPTMERGLHATLGGALMPSASTASLSSARSELEAVWRERALHVTLDLHPTRSSGLAPLRQLRRPRPLVGLHKVPALVRTHLSSSGAHEQPAALQPAAAALAAAPPSLTQGPPPHSPPPDAEDMRPPEPLADLAWIDAVELRAGGQGERERTFDRTALARLRHVLGTRPPSASRSPRSLHQRERMLRECLGEPAAAERLERAAQAQARASLAAAARRARAAERARVKTEMAAAAAEAEAAGVPTLDAAGIAAGARAAADAAVVVAEAATTRVAALEAVRSGGAHGSAENADATAKSLDAARTAARLARRDADALLVVADEAAAIARSADGAADGADAAAEAVAAADAARRAQLAQLLSERTPSAGAGALLRAEALLRAKEYAVAGAAYARACEEHGQVRESAERGLRLTLALLRQEYARPLMEERREVFVRTRRLEPIKVGASGADGRTVADGDDGGGDRGDGGALSADNARYDGYALVTDPRTGQLIAPFDRRPIAAAKDRNLAPTPAVASEPRVPRRRRPSAGKARARLSREFELAYGRLDIGDLVPRAIQGAERAAELREVGAVLRRHFDAIKRVMTTYSMLGAVDTTGGAGGAGEEAFTMDREEFWRLVMDMKVLGKDLPNGVVDVAFVRANWARDPATGKLLDEPGNLSTELLAHELLGALCRLAAAKYARGRDTLAQKVERLLLEHLPLATTFDDDAFLDAFETVPVDQLLDRHAAALRELHAHYAALMPPVARAKAAAAARMRKPARRAPSAEGNGADAGDEGGNILLREWLAFLADVRLLGEHAITMVQAQRIFVLSQVEDTTTEAHAKLVELGGLASLPQHDTAMNVEEFAEAVCRVAFELCTAAMPGAHKPMPLGLGDEDGSWRALVPDDAPQLAFALEQMMGVVLTRWKETDVVGSRTPAGRRMKAALSAAAAARNAAIDVARLRGVDAATEFLIVKAPALIAKARVGSRVATNG</sequence>